<accession>A0A368KU25</accession>
<name>A0A368KU25_9BACT</name>
<dbReference type="OrthoDB" id="276862at2"/>
<comment type="caution">
    <text evidence="1">The sequence shown here is derived from an EMBL/GenBank/DDBJ whole genome shotgun (WGS) entry which is preliminary data.</text>
</comment>
<protein>
    <submittedName>
        <fullName evidence="1">Uncharacterized protein</fullName>
    </submittedName>
</protein>
<dbReference type="Proteomes" id="UP000253562">
    <property type="component" value="Unassembled WGS sequence"/>
</dbReference>
<proteinExistence type="predicted"/>
<reference evidence="1 2" key="1">
    <citation type="submission" date="2018-07" db="EMBL/GenBank/DDBJ databases">
        <title>Comparative genomes isolates from brazilian mangrove.</title>
        <authorList>
            <person name="De Araujo J.E."/>
            <person name="Taketani R.G."/>
            <person name="Silva M.C.P."/>
            <person name="Lourenco M.V."/>
            <person name="Oliveira V.M."/>
            <person name="Andreote F.D."/>
        </authorList>
    </citation>
    <scope>NUCLEOTIDE SEQUENCE [LARGE SCALE GENOMIC DNA]</scope>
    <source>
        <strain evidence="1 2">HEX PRIS-MGV</strain>
    </source>
</reference>
<dbReference type="RefSeq" id="WP_114368708.1">
    <property type="nucleotide sequence ID" value="NZ_QPEX01000019.1"/>
</dbReference>
<evidence type="ECO:0000313" key="2">
    <source>
        <dbReference type="Proteomes" id="UP000253562"/>
    </source>
</evidence>
<organism evidence="1 2">
    <name type="scientific">Bremerella cremea</name>
    <dbReference type="NCBI Taxonomy" id="1031537"/>
    <lineage>
        <taxon>Bacteria</taxon>
        <taxon>Pseudomonadati</taxon>
        <taxon>Planctomycetota</taxon>
        <taxon>Planctomycetia</taxon>
        <taxon>Pirellulales</taxon>
        <taxon>Pirellulaceae</taxon>
        <taxon>Bremerella</taxon>
    </lineage>
</organism>
<dbReference type="EMBL" id="QPEX01000019">
    <property type="protein sequence ID" value="RCS50561.1"/>
    <property type="molecule type" value="Genomic_DNA"/>
</dbReference>
<sequence length="270" mass="30314">MLRQGRTSSLEVDVWFFPEKQSDSIDSLYLEGPFSQLGRTLTARYPFQKAQLADREAWKAIVPEPTLWTPETPAYYKLADTPTIVGLRDLRIRADSFFLADRRWVIRAADNSSARWGQSWPEVDLVTIRNHSADDDYHAATIAGTPVILRIIQPTSQLIDQASRSAAVLMLILPDDCPEEMTRAAHSHVLLGIQLSSPHSIPAWAQFVAVTEHVLCSGWQTEQPLPVIATRQYDVKNHSAAELRQACDQFQADLDHGADYAGLWLLPETP</sequence>
<evidence type="ECO:0000313" key="1">
    <source>
        <dbReference type="EMBL" id="RCS50561.1"/>
    </source>
</evidence>
<gene>
    <name evidence="1" type="ORF">DTL42_10650</name>
</gene>
<dbReference type="AlphaFoldDB" id="A0A368KU25"/>